<evidence type="ECO:0000313" key="6">
    <source>
        <dbReference type="EMBL" id="SCZ80816.1"/>
    </source>
</evidence>
<dbReference type="PRINTS" id="PR00377">
    <property type="entry name" value="IMPHPHTASES"/>
</dbReference>
<accession>A0A1G5S3C5</accession>
<keyword evidence="4 5" id="KW-0460">Magnesium</keyword>
<feature type="binding site" evidence="5">
    <location>
        <position position="89"/>
    </location>
    <ligand>
        <name>Mg(2+)</name>
        <dbReference type="ChEBI" id="CHEBI:18420"/>
        <label>1</label>
        <note>catalytic</note>
    </ligand>
</feature>
<keyword evidence="2 5" id="KW-0479">Metal-binding</keyword>
<feature type="binding site" evidence="5">
    <location>
        <position position="90"/>
    </location>
    <ligand>
        <name>Mg(2+)</name>
        <dbReference type="ChEBI" id="CHEBI:18420"/>
        <label>2</label>
    </ligand>
</feature>
<dbReference type="OrthoDB" id="9772456at2"/>
<dbReference type="GO" id="GO:0008934">
    <property type="term" value="F:inositol monophosphate 1-phosphatase activity"/>
    <property type="evidence" value="ECO:0007669"/>
    <property type="project" value="TreeGrafter"/>
</dbReference>
<evidence type="ECO:0000256" key="2">
    <source>
        <dbReference type="ARBA" id="ARBA00022723"/>
    </source>
</evidence>
<dbReference type="PANTHER" id="PTHR20854">
    <property type="entry name" value="INOSITOL MONOPHOSPHATASE"/>
    <property type="match status" value="1"/>
</dbReference>
<dbReference type="Gene3D" id="3.30.540.10">
    <property type="entry name" value="Fructose-1,6-Bisphosphatase, subunit A, domain 1"/>
    <property type="match status" value="1"/>
</dbReference>
<gene>
    <name evidence="6" type="ORF">SAMN03080599_02461</name>
</gene>
<dbReference type="FunFam" id="3.30.540.10:FF:000003">
    <property type="entry name" value="Inositol-1-monophosphatase"/>
    <property type="match status" value="1"/>
</dbReference>
<dbReference type="InterPro" id="IPR020583">
    <property type="entry name" value="Inositol_monoP_metal-BS"/>
</dbReference>
<evidence type="ECO:0000256" key="3">
    <source>
        <dbReference type="ARBA" id="ARBA00022801"/>
    </source>
</evidence>
<dbReference type="AlphaFoldDB" id="A0A1G5S3C5"/>
<comment type="cofactor">
    <cofactor evidence="1 5">
        <name>Mg(2+)</name>
        <dbReference type="ChEBI" id="CHEBI:18420"/>
    </cofactor>
</comment>
<feature type="binding site" evidence="5">
    <location>
        <position position="87"/>
    </location>
    <ligand>
        <name>Mg(2+)</name>
        <dbReference type="ChEBI" id="CHEBI:18420"/>
        <label>1</label>
        <note>catalytic</note>
    </ligand>
</feature>
<evidence type="ECO:0000256" key="4">
    <source>
        <dbReference type="ARBA" id="ARBA00022842"/>
    </source>
</evidence>
<dbReference type="Proteomes" id="UP000199208">
    <property type="component" value="Unassembled WGS sequence"/>
</dbReference>
<dbReference type="STRING" id="1120920.SAMN03080599_02461"/>
<reference evidence="6 7" key="1">
    <citation type="submission" date="2016-10" db="EMBL/GenBank/DDBJ databases">
        <authorList>
            <person name="de Groot N.N."/>
        </authorList>
    </citation>
    <scope>NUCLEOTIDE SEQUENCE [LARGE SCALE GENOMIC DNA]</scope>
    <source>
        <strain evidence="6 7">DSM 2784</strain>
    </source>
</reference>
<dbReference type="GO" id="GO:0007165">
    <property type="term" value="P:signal transduction"/>
    <property type="evidence" value="ECO:0007669"/>
    <property type="project" value="TreeGrafter"/>
</dbReference>
<keyword evidence="3" id="KW-0378">Hydrolase</keyword>
<feature type="binding site" evidence="5">
    <location>
        <position position="213"/>
    </location>
    <ligand>
        <name>Mg(2+)</name>
        <dbReference type="ChEBI" id="CHEBI:18420"/>
        <label>1</label>
        <note>catalytic</note>
    </ligand>
</feature>
<sequence>MQVAYEVELKAAKQAALEAGKIILEVYFEDVEVILKNDDTPVTRADYASNAYILDRLIHEFPHHGFLSEESTDNLIRLEKDYCWIIDPLDGTKEFIKKNGEFTINIALVKGHDVVMGVVYAPVKEELYYAVRGEGAFMEKDGEVSRIHVSDRLVDLYALRSRSHETIRYAELLARHSERILVIHRMGSAYKGCLIARGDYDIYYNFGHTMVWDTAPVDLIVSEAGGYFRQLDHTGFLYNTKRIKNDKGFLILNRPENRLE</sequence>
<proteinExistence type="predicted"/>
<dbReference type="CDD" id="cd01638">
    <property type="entry name" value="CysQ"/>
    <property type="match status" value="1"/>
</dbReference>
<keyword evidence="7" id="KW-1185">Reference proteome</keyword>
<dbReference type="Pfam" id="PF00459">
    <property type="entry name" value="Inositol_P"/>
    <property type="match status" value="1"/>
</dbReference>
<dbReference type="SUPFAM" id="SSF56655">
    <property type="entry name" value="Carbohydrate phosphatase"/>
    <property type="match status" value="1"/>
</dbReference>
<protein>
    <submittedName>
        <fullName evidence="6">3'(2'), 5'-bisphosphate nucleotidase</fullName>
    </submittedName>
</protein>
<evidence type="ECO:0000256" key="5">
    <source>
        <dbReference type="PIRSR" id="PIRSR600760-2"/>
    </source>
</evidence>
<dbReference type="InterPro" id="IPR000760">
    <property type="entry name" value="Inositol_monophosphatase-like"/>
</dbReference>
<dbReference type="PANTHER" id="PTHR20854:SF4">
    <property type="entry name" value="INOSITOL-1-MONOPHOSPHATASE-RELATED"/>
    <property type="match status" value="1"/>
</dbReference>
<dbReference type="GO" id="GO:0006020">
    <property type="term" value="P:inositol metabolic process"/>
    <property type="evidence" value="ECO:0007669"/>
    <property type="project" value="TreeGrafter"/>
</dbReference>
<dbReference type="PROSITE" id="PS00629">
    <property type="entry name" value="IMP_1"/>
    <property type="match status" value="1"/>
</dbReference>
<evidence type="ECO:0000313" key="7">
    <source>
        <dbReference type="Proteomes" id="UP000199208"/>
    </source>
</evidence>
<organism evidence="6 7">
    <name type="scientific">Acidaminobacter hydrogenoformans DSM 2784</name>
    <dbReference type="NCBI Taxonomy" id="1120920"/>
    <lineage>
        <taxon>Bacteria</taxon>
        <taxon>Bacillati</taxon>
        <taxon>Bacillota</taxon>
        <taxon>Clostridia</taxon>
        <taxon>Peptostreptococcales</taxon>
        <taxon>Acidaminobacteraceae</taxon>
        <taxon>Acidaminobacter</taxon>
    </lineage>
</organism>
<dbReference type="GO" id="GO:0046872">
    <property type="term" value="F:metal ion binding"/>
    <property type="evidence" value="ECO:0007669"/>
    <property type="project" value="UniProtKB-KW"/>
</dbReference>
<dbReference type="Gene3D" id="3.40.190.80">
    <property type="match status" value="1"/>
</dbReference>
<evidence type="ECO:0000256" key="1">
    <source>
        <dbReference type="ARBA" id="ARBA00001946"/>
    </source>
</evidence>
<feature type="binding site" evidence="5">
    <location>
        <position position="69"/>
    </location>
    <ligand>
        <name>Mg(2+)</name>
        <dbReference type="ChEBI" id="CHEBI:18420"/>
        <label>1</label>
        <note>catalytic</note>
    </ligand>
</feature>
<name>A0A1G5S3C5_9FIRM</name>
<dbReference type="EMBL" id="FMWL01000014">
    <property type="protein sequence ID" value="SCZ80816.1"/>
    <property type="molecule type" value="Genomic_DNA"/>
</dbReference>